<dbReference type="SUPFAM" id="SSF52540">
    <property type="entry name" value="P-loop containing nucleoside triphosphate hydrolases"/>
    <property type="match status" value="1"/>
</dbReference>
<dbReference type="PANTHER" id="PTHR10799">
    <property type="entry name" value="SNF2/RAD54 HELICASE FAMILY"/>
    <property type="match status" value="1"/>
</dbReference>
<proteinExistence type="predicted"/>
<dbReference type="Gene3D" id="3.40.50.300">
    <property type="entry name" value="P-loop containing nucleotide triphosphate hydrolases"/>
    <property type="match status" value="1"/>
</dbReference>
<dbReference type="InterPro" id="IPR049730">
    <property type="entry name" value="SNF2/RAD54-like_C"/>
</dbReference>
<dbReference type="Pfam" id="PF00271">
    <property type="entry name" value="Helicase_C"/>
    <property type="match status" value="1"/>
</dbReference>
<dbReference type="Proteomes" id="UP000734854">
    <property type="component" value="Unassembled WGS sequence"/>
</dbReference>
<reference evidence="3 4" key="1">
    <citation type="submission" date="2020-08" db="EMBL/GenBank/DDBJ databases">
        <title>Plant Genome Project.</title>
        <authorList>
            <person name="Zhang R.-G."/>
        </authorList>
    </citation>
    <scope>NUCLEOTIDE SEQUENCE [LARGE SCALE GENOMIC DNA]</scope>
    <source>
        <tissue evidence="3">Rhizome</tissue>
    </source>
</reference>
<dbReference type="GO" id="GO:0016787">
    <property type="term" value="F:hydrolase activity"/>
    <property type="evidence" value="ECO:0007669"/>
    <property type="project" value="UniProtKB-KW"/>
</dbReference>
<accession>A0A8J5FZL6</accession>
<evidence type="ECO:0000259" key="2">
    <source>
        <dbReference type="PROSITE" id="PS51194"/>
    </source>
</evidence>
<keyword evidence="1" id="KW-0378">Hydrolase</keyword>
<feature type="domain" description="Helicase C-terminal" evidence="2">
    <location>
        <begin position="1"/>
        <end position="114"/>
    </location>
</feature>
<dbReference type="PROSITE" id="PS51194">
    <property type="entry name" value="HELICASE_CTER"/>
    <property type="match status" value="1"/>
</dbReference>
<dbReference type="CDD" id="cd18793">
    <property type="entry name" value="SF2_C_SNF"/>
    <property type="match status" value="1"/>
</dbReference>
<dbReference type="InterPro" id="IPR001650">
    <property type="entry name" value="Helicase_C-like"/>
</dbReference>
<dbReference type="AlphaFoldDB" id="A0A8J5FZL6"/>
<keyword evidence="4" id="KW-1185">Reference proteome</keyword>
<protein>
    <recommendedName>
        <fullName evidence="2">Helicase C-terminal domain-containing protein</fullName>
    </recommendedName>
</protein>
<evidence type="ECO:0000256" key="1">
    <source>
        <dbReference type="ARBA" id="ARBA00022801"/>
    </source>
</evidence>
<name>A0A8J5FZL6_ZINOF</name>
<sequence>MVSGSFFSTMTRLLDVLEDYLCWKRYRYLRLDGHASSLDRGALVDEFNRSDSQAFIFLLSIRAGGVGVNLQAVDTVILFDTDWNPQAIFTSWDPIFIIIVSLRLSSNIFPEDVG</sequence>
<organism evidence="3 4">
    <name type="scientific">Zingiber officinale</name>
    <name type="common">Ginger</name>
    <name type="synonym">Amomum zingiber</name>
    <dbReference type="NCBI Taxonomy" id="94328"/>
    <lineage>
        <taxon>Eukaryota</taxon>
        <taxon>Viridiplantae</taxon>
        <taxon>Streptophyta</taxon>
        <taxon>Embryophyta</taxon>
        <taxon>Tracheophyta</taxon>
        <taxon>Spermatophyta</taxon>
        <taxon>Magnoliopsida</taxon>
        <taxon>Liliopsida</taxon>
        <taxon>Zingiberales</taxon>
        <taxon>Zingiberaceae</taxon>
        <taxon>Zingiber</taxon>
    </lineage>
</organism>
<gene>
    <name evidence="3" type="ORF">ZIOFF_048634</name>
</gene>
<evidence type="ECO:0000313" key="3">
    <source>
        <dbReference type="EMBL" id="KAG6493641.1"/>
    </source>
</evidence>
<dbReference type="SMART" id="SM00490">
    <property type="entry name" value="HELICc"/>
    <property type="match status" value="1"/>
</dbReference>
<dbReference type="InterPro" id="IPR027417">
    <property type="entry name" value="P-loop_NTPase"/>
</dbReference>
<evidence type="ECO:0000313" key="4">
    <source>
        <dbReference type="Proteomes" id="UP000734854"/>
    </source>
</evidence>
<dbReference type="EMBL" id="JACMSC010000013">
    <property type="protein sequence ID" value="KAG6493641.1"/>
    <property type="molecule type" value="Genomic_DNA"/>
</dbReference>
<comment type="caution">
    <text evidence="3">The sequence shown here is derived from an EMBL/GenBank/DDBJ whole genome shotgun (WGS) entry which is preliminary data.</text>
</comment>